<reference evidence="1" key="1">
    <citation type="submission" date="2022-04" db="EMBL/GenBank/DDBJ databases">
        <title>Jade perch genome.</title>
        <authorList>
            <person name="Chao B."/>
        </authorList>
    </citation>
    <scope>NUCLEOTIDE SEQUENCE</scope>
    <source>
        <strain evidence="1">CB-2022</strain>
    </source>
</reference>
<proteinExistence type="predicted"/>
<name>A0ACB8X002_9TELE</name>
<protein>
    <submittedName>
        <fullName evidence="1">Uncharacterized protein</fullName>
    </submittedName>
</protein>
<gene>
    <name evidence="1" type="ORF">L3Q82_006660</name>
</gene>
<sequence length="105" mass="12206">MYSAEEIKSFLQKTKNQHGVKVEDYFPDLSVFYTSARLHMSQREESGLTDQEGFRLKKLVLKHTLQRTLTRDITRSIEDLESDTVELEKMSESTGKRGHIEVLSK</sequence>
<organism evidence="1 2">
    <name type="scientific">Scortum barcoo</name>
    <name type="common">barcoo grunter</name>
    <dbReference type="NCBI Taxonomy" id="214431"/>
    <lineage>
        <taxon>Eukaryota</taxon>
        <taxon>Metazoa</taxon>
        <taxon>Chordata</taxon>
        <taxon>Craniata</taxon>
        <taxon>Vertebrata</taxon>
        <taxon>Euteleostomi</taxon>
        <taxon>Actinopterygii</taxon>
        <taxon>Neopterygii</taxon>
        <taxon>Teleostei</taxon>
        <taxon>Neoteleostei</taxon>
        <taxon>Acanthomorphata</taxon>
        <taxon>Eupercaria</taxon>
        <taxon>Centrarchiformes</taxon>
        <taxon>Terapontoidei</taxon>
        <taxon>Terapontidae</taxon>
        <taxon>Scortum</taxon>
    </lineage>
</organism>
<accession>A0ACB8X002</accession>
<dbReference type="EMBL" id="CM041534">
    <property type="protein sequence ID" value="KAI3373369.1"/>
    <property type="molecule type" value="Genomic_DNA"/>
</dbReference>
<dbReference type="Proteomes" id="UP000831701">
    <property type="component" value="Chromosome 4"/>
</dbReference>
<evidence type="ECO:0000313" key="1">
    <source>
        <dbReference type="EMBL" id="KAI3373369.1"/>
    </source>
</evidence>
<keyword evidence="2" id="KW-1185">Reference proteome</keyword>
<evidence type="ECO:0000313" key="2">
    <source>
        <dbReference type="Proteomes" id="UP000831701"/>
    </source>
</evidence>
<comment type="caution">
    <text evidence="1">The sequence shown here is derived from an EMBL/GenBank/DDBJ whole genome shotgun (WGS) entry which is preliminary data.</text>
</comment>